<accession>A0ABP7GNM7</accession>
<proteinExistence type="predicted"/>
<dbReference type="EMBL" id="BAABDD010000046">
    <property type="protein sequence ID" value="GAA3765364.1"/>
    <property type="molecule type" value="Genomic_DNA"/>
</dbReference>
<feature type="domain" description="Carrier" evidence="1">
    <location>
        <begin position="17"/>
        <end position="75"/>
    </location>
</feature>
<keyword evidence="3" id="KW-1185">Reference proteome</keyword>
<evidence type="ECO:0000313" key="3">
    <source>
        <dbReference type="Proteomes" id="UP001500908"/>
    </source>
</evidence>
<reference evidence="3" key="1">
    <citation type="journal article" date="2019" name="Int. J. Syst. Evol. Microbiol.">
        <title>The Global Catalogue of Microorganisms (GCM) 10K type strain sequencing project: providing services to taxonomists for standard genome sequencing and annotation.</title>
        <authorList>
            <consortium name="The Broad Institute Genomics Platform"/>
            <consortium name="The Broad Institute Genome Sequencing Center for Infectious Disease"/>
            <person name="Wu L."/>
            <person name="Ma J."/>
        </authorList>
    </citation>
    <scope>NUCLEOTIDE SEQUENCE [LARGE SCALE GENOMIC DNA]</scope>
    <source>
        <strain evidence="3">JCM 17137</strain>
    </source>
</reference>
<name>A0ABP7GNM7_9ACTN</name>
<gene>
    <name evidence="2" type="ORF">GCM10022402_48330</name>
</gene>
<comment type="caution">
    <text evidence="2">The sequence shown here is derived from an EMBL/GenBank/DDBJ whole genome shotgun (WGS) entry which is preliminary data.</text>
</comment>
<dbReference type="Proteomes" id="UP001500908">
    <property type="component" value="Unassembled WGS sequence"/>
</dbReference>
<dbReference type="SUPFAM" id="SSF47336">
    <property type="entry name" value="ACP-like"/>
    <property type="match status" value="1"/>
</dbReference>
<dbReference type="Pfam" id="PF00550">
    <property type="entry name" value="PP-binding"/>
    <property type="match status" value="1"/>
</dbReference>
<dbReference type="Gene3D" id="1.10.1200.10">
    <property type="entry name" value="ACP-like"/>
    <property type="match status" value="1"/>
</dbReference>
<sequence>MLEQTSVRAAVENEIKQLLPDQELSSLSGREELYELGMNSLTLARLIIQLEAVIGVDPFSQGATIADVRSVADLVATYERALAASPDNTPA</sequence>
<evidence type="ECO:0000259" key="1">
    <source>
        <dbReference type="Pfam" id="PF00550"/>
    </source>
</evidence>
<protein>
    <recommendedName>
        <fullName evidence="1">Carrier domain-containing protein</fullName>
    </recommendedName>
</protein>
<organism evidence="2 3">
    <name type="scientific">Salinactinospora qingdaonensis</name>
    <dbReference type="NCBI Taxonomy" id="702744"/>
    <lineage>
        <taxon>Bacteria</taxon>
        <taxon>Bacillati</taxon>
        <taxon>Actinomycetota</taxon>
        <taxon>Actinomycetes</taxon>
        <taxon>Streptosporangiales</taxon>
        <taxon>Nocardiopsidaceae</taxon>
        <taxon>Salinactinospora</taxon>
    </lineage>
</organism>
<dbReference type="InterPro" id="IPR009081">
    <property type="entry name" value="PP-bd_ACP"/>
</dbReference>
<dbReference type="RefSeq" id="WP_344977063.1">
    <property type="nucleotide sequence ID" value="NZ_BAABDD010000046.1"/>
</dbReference>
<evidence type="ECO:0000313" key="2">
    <source>
        <dbReference type="EMBL" id="GAA3765364.1"/>
    </source>
</evidence>
<dbReference type="InterPro" id="IPR036736">
    <property type="entry name" value="ACP-like_sf"/>
</dbReference>